<feature type="compositionally biased region" description="Polar residues" evidence="1">
    <location>
        <begin position="187"/>
        <end position="196"/>
    </location>
</feature>
<keyword evidence="4" id="KW-1185">Reference proteome</keyword>
<organism evidence="3 4">
    <name type="scientific">Tritrichomonas foetus</name>
    <dbReference type="NCBI Taxonomy" id="1144522"/>
    <lineage>
        <taxon>Eukaryota</taxon>
        <taxon>Metamonada</taxon>
        <taxon>Parabasalia</taxon>
        <taxon>Tritrichomonadida</taxon>
        <taxon>Tritrichomonadidae</taxon>
        <taxon>Tritrichomonas</taxon>
    </lineage>
</organism>
<dbReference type="Proteomes" id="UP000179807">
    <property type="component" value="Unassembled WGS sequence"/>
</dbReference>
<dbReference type="PROSITE" id="PS00028">
    <property type="entry name" value="ZINC_FINGER_C2H2_1"/>
    <property type="match status" value="1"/>
</dbReference>
<accession>A0A1J4K5S2</accession>
<dbReference type="RefSeq" id="XP_068358212.1">
    <property type="nucleotide sequence ID" value="XM_068492877.1"/>
</dbReference>
<evidence type="ECO:0000313" key="3">
    <source>
        <dbReference type="EMBL" id="OHT05076.1"/>
    </source>
</evidence>
<name>A0A1J4K5S2_9EUKA</name>
<feature type="domain" description="C2H2-type" evidence="2">
    <location>
        <begin position="145"/>
        <end position="166"/>
    </location>
</feature>
<evidence type="ECO:0000256" key="1">
    <source>
        <dbReference type="SAM" id="MobiDB-lite"/>
    </source>
</evidence>
<feature type="region of interest" description="Disordered" evidence="1">
    <location>
        <begin position="187"/>
        <end position="206"/>
    </location>
</feature>
<sequence>MWDASPNGSLVQQPLAQVSSEARIPNNTIQYLSSTSSRDSWVFLDSIDPQSLRFSIKSKTSKNSSDSKSLKKMAHQILKINDIPIENPQRIEKLFSVSQLIIESASKNHEKTISWIHDQKREIRKLQKEILQFKNNIPEVIGVKCPICLKSFESMEYLDLHIYSRHQNYVDMWNSLRVPQNIQYSPDQNSISSIEGQNKKHGKKKRHLENMSVSENYSNISNYSSSNYVNRNNESKNYVNEYDPQAVPLILNEFKAEIEKTQKQTEQKMMNLLSQQISNFEMKIDEKMSTLRGDSLVDTIPSISTITTSKMINSDVTPTSSVIPNSKLIYNSSTQNSSINHNSNDVPSSSIFQKSNIVNSDILQNSDIPKNSRNNESSIFDLPTFSEDESSQLIEDSFEINKRRNNKGKDLSHLKIFFSVDSLNSIESINSINFFFSFNNNYSSNMSNSLSIFFYSLSNYGKNKKGRKQLKKSDNSFFEFSPNPSSLEETSNSYKSYSNDDTPVLAWQKKDFGDQLDLIPYVTNTTNTASNLEINSIPEKSDKTIENQNINQQKPKLEMIFF</sequence>
<protein>
    <recommendedName>
        <fullName evidence="2">C2H2-type domain-containing protein</fullName>
    </recommendedName>
</protein>
<proteinExistence type="predicted"/>
<evidence type="ECO:0000259" key="2">
    <source>
        <dbReference type="PROSITE" id="PS00028"/>
    </source>
</evidence>
<dbReference type="EMBL" id="MLAK01000771">
    <property type="protein sequence ID" value="OHT05076.1"/>
    <property type="molecule type" value="Genomic_DNA"/>
</dbReference>
<comment type="caution">
    <text evidence="3">The sequence shown here is derived from an EMBL/GenBank/DDBJ whole genome shotgun (WGS) entry which is preliminary data.</text>
</comment>
<dbReference type="AlphaFoldDB" id="A0A1J4K5S2"/>
<gene>
    <name evidence="3" type="ORF">TRFO_06077</name>
</gene>
<reference evidence="3" key="1">
    <citation type="submission" date="2016-10" db="EMBL/GenBank/DDBJ databases">
        <authorList>
            <person name="Benchimol M."/>
            <person name="Almeida L.G."/>
            <person name="Vasconcelos A.T."/>
            <person name="Perreira-Neves A."/>
            <person name="Rosa I.A."/>
            <person name="Tasca T."/>
            <person name="Bogo M.R."/>
            <person name="de Souza W."/>
        </authorList>
    </citation>
    <scope>NUCLEOTIDE SEQUENCE [LARGE SCALE GENOMIC DNA]</scope>
    <source>
        <strain evidence="3">K</strain>
    </source>
</reference>
<dbReference type="GeneID" id="94827581"/>
<evidence type="ECO:0000313" key="4">
    <source>
        <dbReference type="Proteomes" id="UP000179807"/>
    </source>
</evidence>
<dbReference type="InterPro" id="IPR013087">
    <property type="entry name" value="Znf_C2H2_type"/>
</dbReference>
<dbReference type="VEuPathDB" id="TrichDB:TRFO_06077"/>